<evidence type="ECO:0000259" key="3">
    <source>
        <dbReference type="Pfam" id="PF14535"/>
    </source>
</evidence>
<dbReference type="Proteomes" id="UP001179280">
    <property type="component" value="Unassembled WGS sequence"/>
</dbReference>
<evidence type="ECO:0000259" key="2">
    <source>
        <dbReference type="Pfam" id="PF00501"/>
    </source>
</evidence>
<comment type="caution">
    <text evidence="4">The sequence shown here is derived from an EMBL/GenBank/DDBJ whole genome shotgun (WGS) entry which is preliminary data.</text>
</comment>
<dbReference type="Pfam" id="PF14535">
    <property type="entry name" value="AMP-binding_C_2"/>
    <property type="match status" value="1"/>
</dbReference>
<comment type="pathway">
    <text evidence="1">Aromatic compound metabolism; phenylacetate degradation.</text>
</comment>
<sequence length="443" mass="49103">MFTPRMESANRADLYEMQTILLKQTVKTVYQDVTFYKAKFDDLGIKPEQINTLSDLKKLPFTTKQDLRDHYPFGLLAVPKEKLARIHASSGTSGKPTVVGYTAQDLRNWSEMVSRTIVAAGGKSTDLIHNAYGYGLFTGGLGLHAGIEALGAATIPISSGNTERQLLVLQDFQPQGICATPSYMVHLTEKLIKKGIDPQSIGLRYGIFGAEPWSEGMRKKLERLLGIKAVDIYGLSEVMGPGVASECHEAQDGLHIAEDHFITEVIDPITLEPVEEGEYGELVFTSLTKEAMPIIRYRTGDVAALRTDSCHCGRTLARMTRVKGRTDDMLIIRGVNVFPSELERVLLEAMNLAPHYQIYWTTKASMEEVRIHIEIDELFYMQVGADLAHPLVKNLKATVVEQIKSTCLVSVDLMIEKPGVIPRSEGKALRVIDQRKNAAKGVV</sequence>
<dbReference type="InterPro" id="IPR028154">
    <property type="entry name" value="AMP-dep_Lig_C"/>
</dbReference>
<proteinExistence type="inferred from homology"/>
<dbReference type="InterPro" id="IPR051414">
    <property type="entry name" value="Adenylate-forming_Reductase"/>
</dbReference>
<reference evidence="4" key="1">
    <citation type="submission" date="2021-01" db="EMBL/GenBank/DDBJ databases">
        <title>Genomic Encyclopedia of Type Strains, Phase IV (KMG-IV): sequencing the most valuable type-strain genomes for metagenomic binning, comparative biology and taxonomic classification.</title>
        <authorList>
            <person name="Goeker M."/>
        </authorList>
    </citation>
    <scope>NUCLEOTIDE SEQUENCE</scope>
    <source>
        <strain evidence="4">DSM 21943</strain>
    </source>
</reference>
<name>A0ABS2SYJ0_9BACI</name>
<accession>A0ABS2SYJ0</accession>
<feature type="domain" description="AMP-dependent ligase C-terminal" evidence="3">
    <location>
        <begin position="334"/>
        <end position="435"/>
    </location>
</feature>
<dbReference type="SUPFAM" id="SSF56801">
    <property type="entry name" value="Acetyl-CoA synthetase-like"/>
    <property type="match status" value="1"/>
</dbReference>
<feature type="domain" description="AMP-dependent synthetase/ligase" evidence="2">
    <location>
        <begin position="51"/>
        <end position="284"/>
    </location>
</feature>
<dbReference type="RefSeq" id="WP_204467542.1">
    <property type="nucleotide sequence ID" value="NZ_JAFBCV010000011.1"/>
</dbReference>
<dbReference type="PANTHER" id="PTHR43439">
    <property type="entry name" value="PHENYLACETATE-COENZYME A LIGASE"/>
    <property type="match status" value="1"/>
</dbReference>
<dbReference type="CDD" id="cd05913">
    <property type="entry name" value="PaaK"/>
    <property type="match status" value="1"/>
</dbReference>
<dbReference type="Pfam" id="PF00501">
    <property type="entry name" value="AMP-binding"/>
    <property type="match status" value="1"/>
</dbReference>
<dbReference type="InterPro" id="IPR011880">
    <property type="entry name" value="PA_CoA_ligase"/>
</dbReference>
<keyword evidence="1 4" id="KW-0436">Ligase</keyword>
<evidence type="ECO:0000256" key="1">
    <source>
        <dbReference type="PIRNR" id="PIRNR006444"/>
    </source>
</evidence>
<dbReference type="InterPro" id="IPR000873">
    <property type="entry name" value="AMP-dep_synth/lig_dom"/>
</dbReference>
<dbReference type="InterPro" id="IPR042099">
    <property type="entry name" value="ANL_N_sf"/>
</dbReference>
<evidence type="ECO:0000313" key="4">
    <source>
        <dbReference type="EMBL" id="MBM7840101.1"/>
    </source>
</evidence>
<dbReference type="Gene3D" id="3.40.50.12780">
    <property type="entry name" value="N-terminal domain of ligase-like"/>
    <property type="match status" value="1"/>
</dbReference>
<keyword evidence="5" id="KW-1185">Reference proteome</keyword>
<dbReference type="EMBL" id="JAFBCV010000011">
    <property type="protein sequence ID" value="MBM7840101.1"/>
    <property type="molecule type" value="Genomic_DNA"/>
</dbReference>
<organism evidence="4 5">
    <name type="scientific">Shouchella xiaoxiensis</name>
    <dbReference type="NCBI Taxonomy" id="766895"/>
    <lineage>
        <taxon>Bacteria</taxon>
        <taxon>Bacillati</taxon>
        <taxon>Bacillota</taxon>
        <taxon>Bacilli</taxon>
        <taxon>Bacillales</taxon>
        <taxon>Bacillaceae</taxon>
        <taxon>Shouchella</taxon>
    </lineage>
</organism>
<dbReference type="EC" id="6.2.1.30" evidence="1"/>
<dbReference type="PANTHER" id="PTHR43439:SF1">
    <property type="entry name" value="PHENYLACETATE-COENZYME A LIGASE"/>
    <property type="match status" value="1"/>
</dbReference>
<keyword evidence="1" id="KW-0547">Nucleotide-binding</keyword>
<dbReference type="PIRSF" id="PIRSF006444">
    <property type="entry name" value="PaaK"/>
    <property type="match status" value="1"/>
</dbReference>
<gene>
    <name evidence="4" type="ORF">JOC54_003381</name>
</gene>
<protein>
    <recommendedName>
        <fullName evidence="1">Phenylacetate-coenzyme A ligase</fullName>
        <ecNumber evidence="1">6.2.1.30</ecNumber>
    </recommendedName>
    <alternativeName>
        <fullName evidence="1">Phenylacetyl-CoA ligase</fullName>
    </alternativeName>
</protein>
<dbReference type="InterPro" id="IPR045851">
    <property type="entry name" value="AMP-bd_C_sf"/>
</dbReference>
<comment type="catalytic activity">
    <reaction evidence="1">
        <text>2-phenylacetate + ATP + CoA = phenylacetyl-CoA + AMP + diphosphate</text>
        <dbReference type="Rhea" id="RHEA:20956"/>
        <dbReference type="ChEBI" id="CHEBI:18401"/>
        <dbReference type="ChEBI" id="CHEBI:30616"/>
        <dbReference type="ChEBI" id="CHEBI:33019"/>
        <dbReference type="ChEBI" id="CHEBI:57287"/>
        <dbReference type="ChEBI" id="CHEBI:57390"/>
        <dbReference type="ChEBI" id="CHEBI:456215"/>
        <dbReference type="EC" id="6.2.1.30"/>
    </reaction>
</comment>
<dbReference type="Gene3D" id="3.30.300.30">
    <property type="match status" value="1"/>
</dbReference>
<dbReference type="GO" id="GO:0047475">
    <property type="term" value="F:phenylacetate-CoA ligase activity"/>
    <property type="evidence" value="ECO:0007669"/>
    <property type="project" value="UniProtKB-EC"/>
</dbReference>
<evidence type="ECO:0000313" key="5">
    <source>
        <dbReference type="Proteomes" id="UP001179280"/>
    </source>
</evidence>
<comment type="similarity">
    <text evidence="1">Belongs to the phenylacetyl-CoA ligase family.</text>
</comment>
<comment type="function">
    <text evidence="1">Catalyzes the activation of phenylacetic acid (PA) to phenylacetyl-CoA (PA-CoA).</text>
</comment>